<keyword evidence="2" id="KW-1133">Transmembrane helix</keyword>
<name>A0ABR2BXZ9_9ROSI</name>
<feature type="compositionally biased region" description="Basic and acidic residues" evidence="1">
    <location>
        <begin position="146"/>
        <end position="160"/>
    </location>
</feature>
<evidence type="ECO:0000313" key="4">
    <source>
        <dbReference type="Proteomes" id="UP001472677"/>
    </source>
</evidence>
<reference evidence="3 4" key="1">
    <citation type="journal article" date="2024" name="G3 (Bethesda)">
        <title>Genome assembly of Hibiscus sabdariffa L. provides insights into metabolisms of medicinal natural products.</title>
        <authorList>
            <person name="Kim T."/>
        </authorList>
    </citation>
    <scope>NUCLEOTIDE SEQUENCE [LARGE SCALE GENOMIC DNA]</scope>
    <source>
        <strain evidence="3">TK-2024</strain>
        <tissue evidence="3">Old leaves</tissue>
    </source>
</reference>
<evidence type="ECO:0000256" key="1">
    <source>
        <dbReference type="SAM" id="MobiDB-lite"/>
    </source>
</evidence>
<evidence type="ECO:0000313" key="3">
    <source>
        <dbReference type="EMBL" id="KAK8511940.1"/>
    </source>
</evidence>
<protein>
    <submittedName>
        <fullName evidence="3">Uncharacterized protein</fullName>
    </submittedName>
</protein>
<feature type="transmembrane region" description="Helical" evidence="2">
    <location>
        <begin position="101"/>
        <end position="122"/>
    </location>
</feature>
<proteinExistence type="predicted"/>
<organism evidence="3 4">
    <name type="scientific">Hibiscus sabdariffa</name>
    <name type="common">roselle</name>
    <dbReference type="NCBI Taxonomy" id="183260"/>
    <lineage>
        <taxon>Eukaryota</taxon>
        <taxon>Viridiplantae</taxon>
        <taxon>Streptophyta</taxon>
        <taxon>Embryophyta</taxon>
        <taxon>Tracheophyta</taxon>
        <taxon>Spermatophyta</taxon>
        <taxon>Magnoliopsida</taxon>
        <taxon>eudicotyledons</taxon>
        <taxon>Gunneridae</taxon>
        <taxon>Pentapetalae</taxon>
        <taxon>rosids</taxon>
        <taxon>malvids</taxon>
        <taxon>Malvales</taxon>
        <taxon>Malvaceae</taxon>
        <taxon>Malvoideae</taxon>
        <taxon>Hibiscus</taxon>
    </lineage>
</organism>
<keyword evidence="4" id="KW-1185">Reference proteome</keyword>
<dbReference type="EMBL" id="JBBPBM010000076">
    <property type="protein sequence ID" value="KAK8511940.1"/>
    <property type="molecule type" value="Genomic_DNA"/>
</dbReference>
<gene>
    <name evidence="3" type="ORF">V6N12_074629</name>
</gene>
<feature type="region of interest" description="Disordered" evidence="1">
    <location>
        <begin position="128"/>
        <end position="160"/>
    </location>
</feature>
<sequence>MNVLLTPKPAAPSKPAKAHTGKACTWISIEYRPEGSDALTIPTEDEVAEQSRGGSRLKSTDVCEIVNVWQNPYCKVNGNDDQKSEQSHCLLNIKKVSKQKAFNTFSMVILFTLFVYMVQFVISSESIAPRSPKRAPDAPTEMSFRINREESTLPPNPDKR</sequence>
<keyword evidence="2" id="KW-0812">Transmembrane</keyword>
<dbReference type="Proteomes" id="UP001472677">
    <property type="component" value="Unassembled WGS sequence"/>
</dbReference>
<keyword evidence="2" id="KW-0472">Membrane</keyword>
<accession>A0ABR2BXZ9</accession>
<evidence type="ECO:0000256" key="2">
    <source>
        <dbReference type="SAM" id="Phobius"/>
    </source>
</evidence>
<comment type="caution">
    <text evidence="3">The sequence shown here is derived from an EMBL/GenBank/DDBJ whole genome shotgun (WGS) entry which is preliminary data.</text>
</comment>